<organism evidence="2 3">
    <name type="scientific">Polarella glacialis</name>
    <name type="common">Dinoflagellate</name>
    <dbReference type="NCBI Taxonomy" id="89957"/>
    <lineage>
        <taxon>Eukaryota</taxon>
        <taxon>Sar</taxon>
        <taxon>Alveolata</taxon>
        <taxon>Dinophyceae</taxon>
        <taxon>Suessiales</taxon>
        <taxon>Suessiaceae</taxon>
        <taxon>Polarella</taxon>
    </lineage>
</organism>
<sequence length="182" mass="19561">VDSTGSSLRGFGSLDLKQHWFLADGSVEAGDEQKLWQIPLLPGSTSGALAVSSQPELFQSSQGRWTAPSGAAWLKLNFGQVAPYRVLYASAELRSALVAAVRSGEMGAKDRIGLLLDSMALARQGSLPSSEVVSLISAFRGEVREVIKLYYSRLLGTPKTTTTIKTTTTTRKTICTLQQRGL</sequence>
<proteinExistence type="predicted"/>
<dbReference type="InterPro" id="IPR024571">
    <property type="entry name" value="ERAP1-like_C_dom"/>
</dbReference>
<name>A0A813KUF7_POLGL</name>
<evidence type="ECO:0000259" key="1">
    <source>
        <dbReference type="Pfam" id="PF11838"/>
    </source>
</evidence>
<feature type="non-terminal residue" evidence="2">
    <location>
        <position position="182"/>
    </location>
</feature>
<accession>A0A813KUF7</accession>
<dbReference type="Proteomes" id="UP000626109">
    <property type="component" value="Unassembled WGS sequence"/>
</dbReference>
<dbReference type="Gene3D" id="2.60.40.1910">
    <property type="match status" value="1"/>
</dbReference>
<feature type="domain" description="ERAP1-like C-terminal" evidence="1">
    <location>
        <begin position="73"/>
        <end position="142"/>
    </location>
</feature>
<reference evidence="2" key="1">
    <citation type="submission" date="2021-02" db="EMBL/GenBank/DDBJ databases">
        <authorList>
            <person name="Dougan E. K."/>
            <person name="Rhodes N."/>
            <person name="Thang M."/>
            <person name="Chan C."/>
        </authorList>
    </citation>
    <scope>NUCLEOTIDE SEQUENCE</scope>
</reference>
<gene>
    <name evidence="2" type="ORF">PGLA2088_LOCUS35572</name>
</gene>
<protein>
    <recommendedName>
        <fullName evidence="1">ERAP1-like C-terminal domain-containing protein</fullName>
    </recommendedName>
</protein>
<dbReference type="EMBL" id="CAJNNW010031866">
    <property type="protein sequence ID" value="CAE8709662.1"/>
    <property type="molecule type" value="Genomic_DNA"/>
</dbReference>
<evidence type="ECO:0000313" key="2">
    <source>
        <dbReference type="EMBL" id="CAE8709662.1"/>
    </source>
</evidence>
<dbReference type="Pfam" id="PF11838">
    <property type="entry name" value="ERAP1_C"/>
    <property type="match status" value="1"/>
</dbReference>
<dbReference type="AlphaFoldDB" id="A0A813KUF7"/>
<evidence type="ECO:0000313" key="3">
    <source>
        <dbReference type="Proteomes" id="UP000626109"/>
    </source>
</evidence>
<comment type="caution">
    <text evidence="2">The sequence shown here is derived from an EMBL/GenBank/DDBJ whole genome shotgun (WGS) entry which is preliminary data.</text>
</comment>